<keyword evidence="4" id="KW-0540">Nuclease</keyword>
<accession>T1KZ99</accession>
<protein>
    <recommendedName>
        <fullName evidence="3">ribonuclease H</fullName>
        <ecNumber evidence="3">3.1.26.4</ecNumber>
    </recommendedName>
</protein>
<evidence type="ECO:0000256" key="5">
    <source>
        <dbReference type="ARBA" id="ARBA00022723"/>
    </source>
</evidence>
<dbReference type="GO" id="GO:0043137">
    <property type="term" value="P:DNA replication, removal of RNA primer"/>
    <property type="evidence" value="ECO:0007669"/>
    <property type="project" value="TreeGrafter"/>
</dbReference>
<evidence type="ECO:0000256" key="2">
    <source>
        <dbReference type="ARBA" id="ARBA00005300"/>
    </source>
</evidence>
<dbReference type="InterPro" id="IPR012337">
    <property type="entry name" value="RNaseH-like_sf"/>
</dbReference>
<dbReference type="AlphaFoldDB" id="T1KZ99"/>
<keyword evidence="10" id="KW-1185">Reference proteome</keyword>
<evidence type="ECO:0000256" key="3">
    <source>
        <dbReference type="ARBA" id="ARBA00012180"/>
    </source>
</evidence>
<dbReference type="STRING" id="32264.T1KZ99"/>
<proteinExistence type="inferred from homology"/>
<dbReference type="EMBL" id="CAEY01000737">
    <property type="status" value="NOT_ANNOTATED_CDS"/>
    <property type="molecule type" value="Genomic_DNA"/>
</dbReference>
<dbReference type="InterPro" id="IPR002156">
    <property type="entry name" value="RNaseH_domain"/>
</dbReference>
<dbReference type="HOGENOM" id="CLU_030894_4_4_1"/>
<dbReference type="EC" id="3.1.26.4" evidence="3"/>
<dbReference type="GO" id="GO:0003676">
    <property type="term" value="F:nucleic acid binding"/>
    <property type="evidence" value="ECO:0007669"/>
    <property type="project" value="InterPro"/>
</dbReference>
<sequence length="163" mass="18245">MCLCRAMHNQTRHAVVYIDGSCINNGQHDARAGIGVYWGPDDDRNLSIPLEGSQTSNRAELNAALWAIRQARKHDYHSITLRTDSEYLVNSTTKWIDRWKENGWKAQNGLGIKNKSDIFALVNALKTIDVKFEKILGHSGDPGNDAAHKLAKQAAIVAYQECR</sequence>
<organism evidence="9 10">
    <name type="scientific">Tetranychus urticae</name>
    <name type="common">Two-spotted spider mite</name>
    <dbReference type="NCBI Taxonomy" id="32264"/>
    <lineage>
        <taxon>Eukaryota</taxon>
        <taxon>Metazoa</taxon>
        <taxon>Ecdysozoa</taxon>
        <taxon>Arthropoda</taxon>
        <taxon>Chelicerata</taxon>
        <taxon>Arachnida</taxon>
        <taxon>Acari</taxon>
        <taxon>Acariformes</taxon>
        <taxon>Trombidiformes</taxon>
        <taxon>Prostigmata</taxon>
        <taxon>Eleutherengona</taxon>
        <taxon>Raphignathae</taxon>
        <taxon>Tetranychoidea</taxon>
        <taxon>Tetranychidae</taxon>
        <taxon>Tetranychus</taxon>
    </lineage>
</organism>
<keyword evidence="7" id="KW-0378">Hydrolase</keyword>
<dbReference type="PANTHER" id="PTHR10642">
    <property type="entry name" value="RIBONUCLEASE H1"/>
    <property type="match status" value="1"/>
</dbReference>
<dbReference type="CDD" id="cd09280">
    <property type="entry name" value="RNase_HI_eukaryote_like"/>
    <property type="match status" value="1"/>
</dbReference>
<dbReference type="Gene3D" id="3.30.420.10">
    <property type="entry name" value="Ribonuclease H-like superfamily/Ribonuclease H"/>
    <property type="match status" value="1"/>
</dbReference>
<name>T1KZ99_TETUR</name>
<reference evidence="9" key="2">
    <citation type="submission" date="2015-06" db="UniProtKB">
        <authorList>
            <consortium name="EnsemblMetazoa"/>
        </authorList>
    </citation>
    <scope>IDENTIFICATION</scope>
</reference>
<feature type="domain" description="RNase H type-1" evidence="8">
    <location>
        <begin position="10"/>
        <end position="156"/>
    </location>
</feature>
<dbReference type="eggNOG" id="KOG3752">
    <property type="taxonomic scope" value="Eukaryota"/>
</dbReference>
<dbReference type="PANTHER" id="PTHR10642:SF26">
    <property type="entry name" value="RIBONUCLEASE H1"/>
    <property type="match status" value="1"/>
</dbReference>
<dbReference type="InterPro" id="IPR050092">
    <property type="entry name" value="RNase_H"/>
</dbReference>
<evidence type="ECO:0000256" key="6">
    <source>
        <dbReference type="ARBA" id="ARBA00022759"/>
    </source>
</evidence>
<dbReference type="EnsemblMetazoa" id="tetur28g00860.1">
    <property type="protein sequence ID" value="tetur28g00860.1"/>
    <property type="gene ID" value="tetur28g00860"/>
</dbReference>
<evidence type="ECO:0000256" key="7">
    <source>
        <dbReference type="ARBA" id="ARBA00022801"/>
    </source>
</evidence>
<keyword evidence="5" id="KW-0479">Metal-binding</keyword>
<evidence type="ECO:0000259" key="8">
    <source>
        <dbReference type="PROSITE" id="PS50879"/>
    </source>
</evidence>
<comment type="similarity">
    <text evidence="2">Belongs to the RNase H family.</text>
</comment>
<reference evidence="10" key="1">
    <citation type="submission" date="2011-08" db="EMBL/GenBank/DDBJ databases">
        <authorList>
            <person name="Rombauts S."/>
        </authorList>
    </citation>
    <scope>NUCLEOTIDE SEQUENCE</scope>
    <source>
        <strain evidence="10">London</strain>
    </source>
</reference>
<dbReference type="InterPro" id="IPR036397">
    <property type="entry name" value="RNaseH_sf"/>
</dbReference>
<dbReference type="GO" id="GO:0004523">
    <property type="term" value="F:RNA-DNA hybrid ribonuclease activity"/>
    <property type="evidence" value="ECO:0007669"/>
    <property type="project" value="UniProtKB-EC"/>
</dbReference>
<evidence type="ECO:0000313" key="10">
    <source>
        <dbReference type="Proteomes" id="UP000015104"/>
    </source>
</evidence>
<evidence type="ECO:0000313" key="9">
    <source>
        <dbReference type="EnsemblMetazoa" id="tetur28g00860.1"/>
    </source>
</evidence>
<evidence type="ECO:0000256" key="4">
    <source>
        <dbReference type="ARBA" id="ARBA00022722"/>
    </source>
</evidence>
<dbReference type="GO" id="GO:0046872">
    <property type="term" value="F:metal ion binding"/>
    <property type="evidence" value="ECO:0007669"/>
    <property type="project" value="UniProtKB-KW"/>
</dbReference>
<dbReference type="SUPFAM" id="SSF53098">
    <property type="entry name" value="Ribonuclease H-like"/>
    <property type="match status" value="1"/>
</dbReference>
<dbReference type="PROSITE" id="PS50879">
    <property type="entry name" value="RNASE_H_1"/>
    <property type="match status" value="1"/>
</dbReference>
<dbReference type="Proteomes" id="UP000015104">
    <property type="component" value="Unassembled WGS sequence"/>
</dbReference>
<dbReference type="Pfam" id="PF00075">
    <property type="entry name" value="RNase_H"/>
    <property type="match status" value="1"/>
</dbReference>
<comment type="catalytic activity">
    <reaction evidence="1">
        <text>Endonucleolytic cleavage to 5'-phosphomonoester.</text>
        <dbReference type="EC" id="3.1.26.4"/>
    </reaction>
</comment>
<keyword evidence="6" id="KW-0255">Endonuclease</keyword>
<evidence type="ECO:0000256" key="1">
    <source>
        <dbReference type="ARBA" id="ARBA00000077"/>
    </source>
</evidence>